<sequence length="670" mass="71457">MTQAAHKASMRHLYLYTYLLLDEVKRAGRPIRIEWGNLTTASIGPDPLNDKGLVMKLSNMAATGTEEDAILLRALVAHEILCHGNNTDFDVKLPAGLAGRLANPLEDARGELLAAKSYGGSKKVIREGIEILTQRGIFTGPGDDPSALHPAEILFSWLVTELRSELLGQNCLEEFSVAYRELAIKTFGTKLTARVKAEALNAAYAADTQGAADAAQRIVELLELTAKEPPPPPPQPGDGQDDPDDQDSNPSPDEPGNQGDHDQADSQGNPDDQRDDDQQGDTDDPSGQGNQGNTDDQGSQDDQGSASNHDDQDDRDASGSSGGQGHSDDGDAAGGDATGGNAGGQGTDDSAGATGTDGDTAGSGAAGFEPSYDDLQQAIADVLASTDSDAGNYGKGLEEVLCEGNEAMQHASGGSHTSEMREVEPPSITRPPEHRAQLRSGARSTAATLALKMEELLESHSMVARSTSTEGRLRPNKVARVATGDLRVFQKKTRSEELDTCLYFLNDESASMGETFGDITRREAAGRVAVAAGEVCDNANIPFGLASYSTSVREWQEMDGDWAKTLNQFVPSSRDCTNTHLAVVWALKRLMERKESRKILCVTTDGDPGDLQVLEAAIQEAKRFGVEVRFVLIDREYERHYRGLSAAFGVASNPRQLAEAVFGALEAAFA</sequence>
<feature type="region of interest" description="Disordered" evidence="1">
    <location>
        <begin position="408"/>
        <end position="439"/>
    </location>
</feature>
<comment type="caution">
    <text evidence="3">The sequence shown here is derived from an EMBL/GenBank/DDBJ whole genome shotgun (WGS) entry which is preliminary data.</text>
</comment>
<dbReference type="EMBL" id="JAEPBG010000030">
    <property type="protein sequence ID" value="MBK4738897.1"/>
    <property type="molecule type" value="Genomic_DNA"/>
</dbReference>
<gene>
    <name evidence="3" type="ORF">JJB74_30155</name>
</gene>
<feature type="compositionally biased region" description="Basic and acidic residues" evidence="1">
    <location>
        <begin position="308"/>
        <end position="317"/>
    </location>
</feature>
<name>A0A934W8P6_9BURK</name>
<dbReference type="Proteomes" id="UP000622890">
    <property type="component" value="Unassembled WGS sequence"/>
</dbReference>
<feature type="domain" description="VWFA" evidence="2">
    <location>
        <begin position="502"/>
        <end position="644"/>
    </location>
</feature>
<dbReference type="AlphaFoldDB" id="A0A934W8P6"/>
<organism evidence="3 4">
    <name type="scientific">Noviherbaspirillum pedocola</name>
    <dbReference type="NCBI Taxonomy" id="2801341"/>
    <lineage>
        <taxon>Bacteria</taxon>
        <taxon>Pseudomonadati</taxon>
        <taxon>Pseudomonadota</taxon>
        <taxon>Betaproteobacteria</taxon>
        <taxon>Burkholderiales</taxon>
        <taxon>Oxalobacteraceae</taxon>
        <taxon>Noviherbaspirillum</taxon>
    </lineage>
</organism>
<dbReference type="InterPro" id="IPR002035">
    <property type="entry name" value="VWF_A"/>
</dbReference>
<proteinExistence type="predicted"/>
<dbReference type="RefSeq" id="WP_200598269.1">
    <property type="nucleotide sequence ID" value="NZ_JAEPBG010000030.1"/>
</dbReference>
<dbReference type="PANTHER" id="PTHR41248:SF1">
    <property type="entry name" value="NORD PROTEIN"/>
    <property type="match status" value="1"/>
</dbReference>
<feature type="compositionally biased region" description="Acidic residues" evidence="1">
    <location>
        <begin position="273"/>
        <end position="284"/>
    </location>
</feature>
<dbReference type="Gene3D" id="3.40.50.410">
    <property type="entry name" value="von Willebrand factor, type A domain"/>
    <property type="match status" value="1"/>
</dbReference>
<dbReference type="SUPFAM" id="SSF53300">
    <property type="entry name" value="vWA-like"/>
    <property type="match status" value="1"/>
</dbReference>
<feature type="compositionally biased region" description="Low complexity" evidence="1">
    <location>
        <begin position="285"/>
        <end position="307"/>
    </location>
</feature>
<feature type="compositionally biased region" description="Low complexity" evidence="1">
    <location>
        <begin position="347"/>
        <end position="367"/>
    </location>
</feature>
<dbReference type="PANTHER" id="PTHR41248">
    <property type="entry name" value="NORD PROTEIN"/>
    <property type="match status" value="1"/>
</dbReference>
<evidence type="ECO:0000313" key="4">
    <source>
        <dbReference type="Proteomes" id="UP000622890"/>
    </source>
</evidence>
<accession>A0A934W8P6</accession>
<dbReference type="InterPro" id="IPR051928">
    <property type="entry name" value="NorD/CobT"/>
</dbReference>
<dbReference type="InterPro" id="IPR036465">
    <property type="entry name" value="vWFA_dom_sf"/>
</dbReference>
<keyword evidence="4" id="KW-1185">Reference proteome</keyword>
<evidence type="ECO:0000256" key="1">
    <source>
        <dbReference type="SAM" id="MobiDB-lite"/>
    </source>
</evidence>
<evidence type="ECO:0000313" key="3">
    <source>
        <dbReference type="EMBL" id="MBK4738897.1"/>
    </source>
</evidence>
<reference evidence="3" key="1">
    <citation type="submission" date="2021-01" db="EMBL/GenBank/DDBJ databases">
        <title>Genome sequence of strain Noviherbaspirillum sp. DKR-6.</title>
        <authorList>
            <person name="Chaudhary D.K."/>
        </authorList>
    </citation>
    <scope>NUCLEOTIDE SEQUENCE</scope>
    <source>
        <strain evidence="3">DKR-6</strain>
    </source>
</reference>
<dbReference type="Pfam" id="PF00092">
    <property type="entry name" value="VWA"/>
    <property type="match status" value="1"/>
</dbReference>
<protein>
    <submittedName>
        <fullName evidence="3">VWA domain-containing protein</fullName>
    </submittedName>
</protein>
<feature type="region of interest" description="Disordered" evidence="1">
    <location>
        <begin position="225"/>
        <end position="370"/>
    </location>
</feature>
<feature type="compositionally biased region" description="Gly residues" evidence="1">
    <location>
        <begin position="332"/>
        <end position="346"/>
    </location>
</feature>
<evidence type="ECO:0000259" key="2">
    <source>
        <dbReference type="Pfam" id="PF00092"/>
    </source>
</evidence>